<dbReference type="PANTHER" id="PTHR21600">
    <property type="entry name" value="MITOCHONDRIAL RNA PSEUDOURIDINE SYNTHASE"/>
    <property type="match status" value="1"/>
</dbReference>
<evidence type="ECO:0000259" key="2">
    <source>
        <dbReference type="Pfam" id="PF00849"/>
    </source>
</evidence>
<dbReference type="EMBL" id="JBHRYB010000005">
    <property type="protein sequence ID" value="MFC3679904.1"/>
    <property type="molecule type" value="Genomic_DNA"/>
</dbReference>
<evidence type="ECO:0000313" key="3">
    <source>
        <dbReference type="EMBL" id="MFC3679904.1"/>
    </source>
</evidence>
<dbReference type="CDD" id="cd02869">
    <property type="entry name" value="PseudoU_synth_RluA_like"/>
    <property type="match status" value="1"/>
</dbReference>
<dbReference type="InterPro" id="IPR006508">
    <property type="entry name" value="PsdUridine_synth_RluA-like"/>
</dbReference>
<keyword evidence="4" id="KW-1185">Reference proteome</keyword>
<gene>
    <name evidence="3" type="ORF">ACFOMG_07240</name>
</gene>
<name>A0ABV7VQY5_9GAMM</name>
<dbReference type="RefSeq" id="WP_376865710.1">
    <property type="nucleotide sequence ID" value="NZ_JBHRYB010000005.1"/>
</dbReference>
<comment type="caution">
    <text evidence="3">The sequence shown here is derived from an EMBL/GenBank/DDBJ whole genome shotgun (WGS) entry which is preliminary data.</text>
</comment>
<dbReference type="InterPro" id="IPR050188">
    <property type="entry name" value="RluA_PseudoU_synthase"/>
</dbReference>
<dbReference type="Gene3D" id="3.30.2350.10">
    <property type="entry name" value="Pseudouridine synthase"/>
    <property type="match status" value="1"/>
</dbReference>
<dbReference type="InterPro" id="IPR006224">
    <property type="entry name" value="PsdUridine_synth_RluA-like_CS"/>
</dbReference>
<sequence length="226" mass="25520">MTTSASQHSPIIRQTDNWLAINKAPGINIHCQDGEPGVVAQLSEQLDCPLWPVHRLDKVTSGILLLAKNAETAAFLSQQFAEKQVKKLYLARSHGKPKKKQGWVKGDMSKSRNGSWKLLRSHNNPAITRFSSQYDEQHQWRLFFLAPYTGKTHQLRVALKSLATPIDGDQRYGGVAAERTYLHACALQFNCPQQQRLTLWQAPTSGTWGTLEQARLEQLFDELHGH</sequence>
<evidence type="ECO:0000313" key="4">
    <source>
        <dbReference type="Proteomes" id="UP001595722"/>
    </source>
</evidence>
<dbReference type="NCBIfam" id="TIGR01621">
    <property type="entry name" value="RluA-like"/>
    <property type="match status" value="1"/>
</dbReference>
<evidence type="ECO:0000256" key="1">
    <source>
        <dbReference type="ARBA" id="ARBA00010876"/>
    </source>
</evidence>
<dbReference type="Pfam" id="PF00849">
    <property type="entry name" value="PseudoU_synth_2"/>
    <property type="match status" value="1"/>
</dbReference>
<protein>
    <submittedName>
        <fullName evidence="3">TIGR01621 family pseudouridine synthase</fullName>
    </submittedName>
</protein>
<organism evidence="3 4">
    <name type="scientific">Bacterioplanoides pacificum</name>
    <dbReference type="NCBI Taxonomy" id="1171596"/>
    <lineage>
        <taxon>Bacteria</taxon>
        <taxon>Pseudomonadati</taxon>
        <taxon>Pseudomonadota</taxon>
        <taxon>Gammaproteobacteria</taxon>
        <taxon>Oceanospirillales</taxon>
        <taxon>Oceanospirillaceae</taxon>
        <taxon>Bacterioplanoides</taxon>
    </lineage>
</organism>
<accession>A0ABV7VQY5</accession>
<dbReference type="PANTHER" id="PTHR21600:SF87">
    <property type="entry name" value="RNA PSEUDOURIDYLATE SYNTHASE DOMAIN-CONTAINING PROTEIN 1"/>
    <property type="match status" value="1"/>
</dbReference>
<feature type="domain" description="Pseudouridine synthase RsuA/RluA-like" evidence="2">
    <location>
        <begin position="18"/>
        <end position="160"/>
    </location>
</feature>
<dbReference type="PROSITE" id="PS01129">
    <property type="entry name" value="PSI_RLU"/>
    <property type="match status" value="1"/>
</dbReference>
<dbReference type="Proteomes" id="UP001595722">
    <property type="component" value="Unassembled WGS sequence"/>
</dbReference>
<comment type="similarity">
    <text evidence="1">Belongs to the pseudouridine synthase RluA family.</text>
</comment>
<proteinExistence type="inferred from homology"/>
<dbReference type="InterPro" id="IPR020103">
    <property type="entry name" value="PsdUridine_synth_cat_dom_sf"/>
</dbReference>
<dbReference type="InterPro" id="IPR006145">
    <property type="entry name" value="PsdUridine_synth_RsuA/RluA"/>
</dbReference>
<reference evidence="4" key="1">
    <citation type="journal article" date="2019" name="Int. J. Syst. Evol. Microbiol.">
        <title>The Global Catalogue of Microorganisms (GCM) 10K type strain sequencing project: providing services to taxonomists for standard genome sequencing and annotation.</title>
        <authorList>
            <consortium name="The Broad Institute Genomics Platform"/>
            <consortium name="The Broad Institute Genome Sequencing Center for Infectious Disease"/>
            <person name="Wu L."/>
            <person name="Ma J."/>
        </authorList>
    </citation>
    <scope>NUCLEOTIDE SEQUENCE [LARGE SCALE GENOMIC DNA]</scope>
    <source>
        <strain evidence="4">KCTC 42424</strain>
    </source>
</reference>
<dbReference type="SUPFAM" id="SSF55120">
    <property type="entry name" value="Pseudouridine synthase"/>
    <property type="match status" value="1"/>
</dbReference>